<accession>F4LUA9</accession>
<dbReference type="InterPro" id="IPR038729">
    <property type="entry name" value="Rad50/SbcC_AAA"/>
</dbReference>
<evidence type="ECO:0000256" key="2">
    <source>
        <dbReference type="ARBA" id="ARBA00011322"/>
    </source>
</evidence>
<protein>
    <recommendedName>
        <fullName evidence="3">Nuclease SbcCD subunit C</fullName>
    </recommendedName>
</protein>
<dbReference type="SUPFAM" id="SSF52540">
    <property type="entry name" value="P-loop containing nucleoside triphosphate hydrolases"/>
    <property type="match status" value="1"/>
</dbReference>
<dbReference type="EMBL" id="HF563609">
    <property type="protein sequence ID" value="CDI40675.1"/>
    <property type="molecule type" value="Genomic_DNA"/>
</dbReference>
<gene>
    <name evidence="6" type="ordered locus">TEPIRE1_1405</name>
</gene>
<dbReference type="Gene3D" id="3.40.50.300">
    <property type="entry name" value="P-loop containing nucleotide triphosphate hydrolases"/>
    <property type="match status" value="1"/>
</dbReference>
<organism evidence="6 7">
    <name type="scientific">Tepidanaerobacter acetatoxydans (strain DSM 21804 / JCM 16047 / Re1)</name>
    <dbReference type="NCBI Taxonomy" id="1209989"/>
    <lineage>
        <taxon>Bacteria</taxon>
        <taxon>Bacillati</taxon>
        <taxon>Bacillota</taxon>
        <taxon>Clostridia</taxon>
        <taxon>Thermosediminibacterales</taxon>
        <taxon>Tepidanaerobacteraceae</taxon>
        <taxon>Tepidanaerobacter</taxon>
    </lineage>
</organism>
<dbReference type="KEGG" id="tep:TepRe1_1293"/>
<comment type="similarity">
    <text evidence="1">Belongs to the SMC family. SbcC subfamily.</text>
</comment>
<dbReference type="AlphaFoldDB" id="F4LUA9"/>
<evidence type="ECO:0000256" key="1">
    <source>
        <dbReference type="ARBA" id="ARBA00006930"/>
    </source>
</evidence>
<dbReference type="GO" id="GO:0016887">
    <property type="term" value="F:ATP hydrolysis activity"/>
    <property type="evidence" value="ECO:0007669"/>
    <property type="project" value="InterPro"/>
</dbReference>
<sequence length="480" mass="54961">MGLIKSLKLKNFQSHKESQIDFDEGLTVILGQTDQGKSAIIRALKWVLYNEPRGTDFITAGSKFCQVTLEMEDGSIIMRERDGQRNRYILVQNGQEQVFEGFGNSVPLEITSAHGIPKINIDRDATSAANLAEQLEAPFLISESGSNRAKALGRLVGIHIIDAAQRTTLKDIFDAEQRRKVLYKNIENLNNELLSYQDIDTIAEKISNLNDALKKLKQNKISLAKLIQMRQELESVDCEIEKNKSILLKLDFIDRMETNVTLIDALYVKHQYLFGLTRKLKQVIDSEKIEQDIISVTQSLALIENSYFTILELNKTLSQLISFNNNFKDNDKSLKHVNIILGKTQDVFNAEKKLLESQKLMEIAKKYLLIYNQWELVNQQLDFQKKVVGKYGQLEKTEQYLNSLTQKLSELFLLQDTKKSMINLELSIKKGNDYLQKVLNSLNKMAKEYSKILEKFAICPTCLKPIDEKTTQKIVLDILN</sequence>
<dbReference type="eggNOG" id="COG0419">
    <property type="taxonomic scope" value="Bacteria"/>
</dbReference>
<comment type="subunit">
    <text evidence="2">Heterodimer of SbcC and SbcD.</text>
</comment>
<evidence type="ECO:0000256" key="4">
    <source>
        <dbReference type="SAM" id="Coils"/>
    </source>
</evidence>
<evidence type="ECO:0000313" key="7">
    <source>
        <dbReference type="Proteomes" id="UP000010802"/>
    </source>
</evidence>
<dbReference type="OrthoDB" id="267455at2"/>
<dbReference type="PANTHER" id="PTHR32114:SF2">
    <property type="entry name" value="ABC TRANSPORTER ABCH.3"/>
    <property type="match status" value="1"/>
</dbReference>
<dbReference type="Proteomes" id="UP000010802">
    <property type="component" value="Chromosome"/>
</dbReference>
<dbReference type="STRING" id="1209989.TepRe1_1293"/>
<keyword evidence="7" id="KW-1185">Reference proteome</keyword>
<evidence type="ECO:0000256" key="3">
    <source>
        <dbReference type="ARBA" id="ARBA00013368"/>
    </source>
</evidence>
<dbReference type="RefSeq" id="WP_013778362.1">
    <property type="nucleotide sequence ID" value="NC_015519.1"/>
</dbReference>
<feature type="coiled-coil region" evidence="4">
    <location>
        <begin position="172"/>
        <end position="226"/>
    </location>
</feature>
<proteinExistence type="inferred from homology"/>
<keyword evidence="4" id="KW-0175">Coiled coil</keyword>
<dbReference type="HOGENOM" id="CLU_564643_0_0_9"/>
<dbReference type="GO" id="GO:0006302">
    <property type="term" value="P:double-strand break repair"/>
    <property type="evidence" value="ECO:0007669"/>
    <property type="project" value="InterPro"/>
</dbReference>
<name>F4LUA9_TEPAE</name>
<dbReference type="PANTHER" id="PTHR32114">
    <property type="entry name" value="ABC TRANSPORTER ABCH.3"/>
    <property type="match status" value="1"/>
</dbReference>
<evidence type="ECO:0000259" key="5">
    <source>
        <dbReference type="Pfam" id="PF13476"/>
    </source>
</evidence>
<dbReference type="Pfam" id="PF13476">
    <property type="entry name" value="AAA_23"/>
    <property type="match status" value="1"/>
</dbReference>
<dbReference type="KEGG" id="tae:TepiRe1_1405"/>
<dbReference type="InterPro" id="IPR027417">
    <property type="entry name" value="P-loop_NTPase"/>
</dbReference>
<feature type="domain" description="Rad50/SbcC-type AAA" evidence="5">
    <location>
        <begin position="6"/>
        <end position="234"/>
    </location>
</feature>
<reference evidence="7" key="1">
    <citation type="journal article" date="2013" name="Genome Announc.">
        <title>First genome sequence of a syntrophic acetate-oxidizing bacterium, Tepidanaerobacter acetatoxydans strain Re1.</title>
        <authorList>
            <person name="Manzoor S."/>
            <person name="Bongcam-Rudloff E."/>
            <person name="Schnurer A."/>
            <person name="Muller B."/>
        </authorList>
    </citation>
    <scope>NUCLEOTIDE SEQUENCE [LARGE SCALE GENOMIC DNA]</scope>
    <source>
        <strain evidence="7">Re1</strain>
    </source>
</reference>
<evidence type="ECO:0000313" key="6">
    <source>
        <dbReference type="EMBL" id="CDI40675.1"/>
    </source>
</evidence>